<proteinExistence type="predicted"/>
<protein>
    <submittedName>
        <fullName evidence="1">9279_t:CDS:1</fullName>
    </submittedName>
</protein>
<dbReference type="AlphaFoldDB" id="A0A9W4SWD6"/>
<gene>
    <name evidence="1" type="ORF">FWILDA_LOCUS11348</name>
</gene>
<comment type="caution">
    <text evidence="1">The sequence shown here is derived from an EMBL/GenBank/DDBJ whole genome shotgun (WGS) entry which is preliminary data.</text>
</comment>
<organism evidence="1 2">
    <name type="scientific">Funneliformis geosporum</name>
    <dbReference type="NCBI Taxonomy" id="1117311"/>
    <lineage>
        <taxon>Eukaryota</taxon>
        <taxon>Fungi</taxon>
        <taxon>Fungi incertae sedis</taxon>
        <taxon>Mucoromycota</taxon>
        <taxon>Glomeromycotina</taxon>
        <taxon>Glomeromycetes</taxon>
        <taxon>Glomerales</taxon>
        <taxon>Glomeraceae</taxon>
        <taxon>Funneliformis</taxon>
    </lineage>
</organism>
<sequence length="57" mass="6393">MVGTRKTHDALKQVTHAKEFSVPSLGPGRLMILQVQASSDDESNRYFPACRMTKGWD</sequence>
<dbReference type="EMBL" id="CAMKVN010003183">
    <property type="protein sequence ID" value="CAI2183974.1"/>
    <property type="molecule type" value="Genomic_DNA"/>
</dbReference>
<name>A0A9W4SWD6_9GLOM</name>
<reference evidence="1" key="1">
    <citation type="submission" date="2022-08" db="EMBL/GenBank/DDBJ databases">
        <authorList>
            <person name="Kallberg Y."/>
            <person name="Tangrot J."/>
            <person name="Rosling A."/>
        </authorList>
    </citation>
    <scope>NUCLEOTIDE SEQUENCE</scope>
    <source>
        <strain evidence="1">Wild A</strain>
    </source>
</reference>
<keyword evidence="2" id="KW-1185">Reference proteome</keyword>
<evidence type="ECO:0000313" key="1">
    <source>
        <dbReference type="EMBL" id="CAI2183974.1"/>
    </source>
</evidence>
<evidence type="ECO:0000313" key="2">
    <source>
        <dbReference type="Proteomes" id="UP001153678"/>
    </source>
</evidence>
<dbReference type="Proteomes" id="UP001153678">
    <property type="component" value="Unassembled WGS sequence"/>
</dbReference>
<accession>A0A9W4SWD6</accession>